<keyword evidence="2" id="KW-0812">Transmembrane</keyword>
<evidence type="ECO:0000256" key="3">
    <source>
        <dbReference type="SAM" id="SignalP"/>
    </source>
</evidence>
<dbReference type="Proteomes" id="UP001165082">
    <property type="component" value="Unassembled WGS sequence"/>
</dbReference>
<evidence type="ECO:0000256" key="1">
    <source>
        <dbReference type="SAM" id="MobiDB-lite"/>
    </source>
</evidence>
<accession>A0A9W7DP16</accession>
<keyword evidence="5" id="KW-1185">Reference proteome</keyword>
<comment type="caution">
    <text evidence="4">The sequence shown here is derived from an EMBL/GenBank/DDBJ whole genome shotgun (WGS) entry which is preliminary data.</text>
</comment>
<feature type="region of interest" description="Disordered" evidence="1">
    <location>
        <begin position="23"/>
        <end position="45"/>
    </location>
</feature>
<feature type="chain" id="PRO_5040852598" evidence="3">
    <location>
        <begin position="16"/>
        <end position="962"/>
    </location>
</feature>
<proteinExistence type="predicted"/>
<feature type="transmembrane region" description="Helical" evidence="2">
    <location>
        <begin position="913"/>
        <end position="934"/>
    </location>
</feature>
<keyword evidence="2" id="KW-1133">Transmembrane helix</keyword>
<keyword evidence="3" id="KW-0732">Signal</keyword>
<feature type="compositionally biased region" description="Basic and acidic residues" evidence="1">
    <location>
        <begin position="25"/>
        <end position="34"/>
    </location>
</feature>
<evidence type="ECO:0000313" key="5">
    <source>
        <dbReference type="Proteomes" id="UP001165082"/>
    </source>
</evidence>
<evidence type="ECO:0000256" key="2">
    <source>
        <dbReference type="SAM" id="Phobius"/>
    </source>
</evidence>
<feature type="region of interest" description="Disordered" evidence="1">
    <location>
        <begin position="223"/>
        <end position="247"/>
    </location>
</feature>
<organism evidence="4 5">
    <name type="scientific">Triparma retinervis</name>
    <dbReference type="NCBI Taxonomy" id="2557542"/>
    <lineage>
        <taxon>Eukaryota</taxon>
        <taxon>Sar</taxon>
        <taxon>Stramenopiles</taxon>
        <taxon>Ochrophyta</taxon>
        <taxon>Bolidophyceae</taxon>
        <taxon>Parmales</taxon>
        <taxon>Triparmaceae</taxon>
        <taxon>Triparma</taxon>
    </lineage>
</organism>
<feature type="signal peptide" evidence="3">
    <location>
        <begin position="1"/>
        <end position="15"/>
    </location>
</feature>
<dbReference type="AlphaFoldDB" id="A0A9W7DP16"/>
<protein>
    <submittedName>
        <fullName evidence="4">Uncharacterized protein</fullName>
    </submittedName>
</protein>
<dbReference type="InterPro" id="IPR053320">
    <property type="entry name" value="Protein_DD3-3_O-glyco"/>
</dbReference>
<sequence>MKFLALSSLVALASADVYMHNPRGSNDRNCERNANRNNGNRLFDSQNNAAGGYACPRAVGDESFQDEDGVARFGGRGTPQDKKMYYYEGSILPIEWTNQHGCGPNSKVNCEIIIQYMCEDTADPEVDNFWPWSNNKWGPSSDSAVTGEVKVGEQAFRSTIDIASPRDGIPRDSQDAATDTIPKNAEAAVPNTKENRRFGMHENFDYYDRCEHTERNKGLYTADQRMRRSDQRATRQNPNGNRNGLECPEERDHYPWWHPTPWIDVAVLTNEAPSKYPCTDITPILVGGQETGRYACKASDKAVADNAPESEYVSARCAYYLANSMNKHKKGYCDAKRDLSVQVKYDSNEWKQNRWPNNKEACEAVTNGAGEQIAEWIEISHADNFQNNEIDYPICGQTSFSRVNHLGNADDDANVDSSNYFEANNKVYLPQSNNANRFVWTIPDIPTPNNEATYFSAGMEKAYQSCTLRLRYNISTSDFAQWPEDAMELGHPWAKQMVNATHNAKKGQDDSRTPLVQDPYIYTGAGDAASKGSQFVSLAANTNQYGRTFQDRSYKFAIKKRPTATAAANDVTDEPKMEAIGANAKIFNVNVRGKRGNIVQTYPSVEYDFVPNRLAVDKNSDYVHFQWTGSDYNPRRGCNNGEGGPPDPNDFVSAANANKNSRADRSNLIFMNTMAENVPMDMLGITSKDEEDGMSFANKVLKSKEALAGETGVPCGDSDDCYEHVMRLAYLNQQSDGGSLMLRGNKNCLTEEELDAIKNKNERENHPLNCAKLNAKPFPYFDGGVMKAQKGGKFAYFSSRNNNFSNRDQTGILCVRGDGETCENDESGVLQDENQHISTATIRSKSYCNDEASDYTMGNNFGAASCIELDETLLLTETQASTQADNDKIGDGNEEPCDTIIFFFQQATLEEKIGLAIALLFVGMGSAWGGYYAYNRYQANANKGKRFAGNKNWKGAKATEMI</sequence>
<keyword evidence="2" id="KW-0472">Membrane</keyword>
<dbReference type="PANTHER" id="PTHR35170">
    <property type="entry name" value="PROTEIN DD3-3"/>
    <property type="match status" value="1"/>
</dbReference>
<evidence type="ECO:0000313" key="4">
    <source>
        <dbReference type="EMBL" id="GMH50794.1"/>
    </source>
</evidence>
<reference evidence="4" key="1">
    <citation type="submission" date="2022-07" db="EMBL/GenBank/DDBJ databases">
        <title>Genome analysis of Parmales, a sister group of diatoms, reveals the evolutionary specialization of diatoms from phago-mixotrophs to photoautotrophs.</title>
        <authorList>
            <person name="Ban H."/>
            <person name="Sato S."/>
            <person name="Yoshikawa S."/>
            <person name="Kazumasa Y."/>
            <person name="Nakamura Y."/>
            <person name="Ichinomiya M."/>
            <person name="Saitoh K."/>
            <person name="Sato N."/>
            <person name="Blanc-Mathieu R."/>
            <person name="Endo H."/>
            <person name="Kuwata A."/>
            <person name="Ogata H."/>
        </authorList>
    </citation>
    <scope>NUCLEOTIDE SEQUENCE</scope>
</reference>
<name>A0A9W7DP16_9STRA</name>
<gene>
    <name evidence="4" type="ORF">TrRE_jg4791</name>
</gene>
<dbReference type="OrthoDB" id="167398at2759"/>
<dbReference type="EMBL" id="BRXZ01000684">
    <property type="protein sequence ID" value="GMH50794.1"/>
    <property type="molecule type" value="Genomic_DNA"/>
</dbReference>
<dbReference type="PANTHER" id="PTHR35170:SF1">
    <property type="entry name" value="PROTEIN DD3-3"/>
    <property type="match status" value="1"/>
</dbReference>
<feature type="compositionally biased region" description="Basic and acidic residues" evidence="1">
    <location>
        <begin position="224"/>
        <end position="233"/>
    </location>
</feature>